<keyword evidence="2" id="KW-1185">Reference proteome</keyword>
<reference evidence="1 2" key="1">
    <citation type="submission" date="2024-02" db="EMBL/GenBank/DDBJ databases">
        <title>High-quality chromosome-scale genome assembly of Pensacola bahiagrass (Paspalum notatum Flugge var. saurae).</title>
        <authorList>
            <person name="Vega J.M."/>
            <person name="Podio M."/>
            <person name="Orjuela J."/>
            <person name="Siena L.A."/>
            <person name="Pessino S.C."/>
            <person name="Combes M.C."/>
            <person name="Mariac C."/>
            <person name="Albertini E."/>
            <person name="Pupilli F."/>
            <person name="Ortiz J.P.A."/>
            <person name="Leblanc O."/>
        </authorList>
    </citation>
    <scope>NUCLEOTIDE SEQUENCE [LARGE SCALE GENOMIC DNA]</scope>
    <source>
        <strain evidence="1">R1</strain>
        <tissue evidence="1">Leaf</tissue>
    </source>
</reference>
<accession>A0AAQ3T050</accession>
<protein>
    <submittedName>
        <fullName evidence="1">Uncharacterized protein</fullName>
    </submittedName>
</protein>
<proteinExistence type="predicted"/>
<sequence length="68" mass="7582">MAVVEVFGPFRTELYAPTNIDPALGENEDAKAQIHILNRGVASDMRWNGCAVWLLFCDHLKKLPIDLG</sequence>
<dbReference type="EMBL" id="CP144747">
    <property type="protein sequence ID" value="WVZ62784.1"/>
    <property type="molecule type" value="Genomic_DNA"/>
</dbReference>
<evidence type="ECO:0000313" key="2">
    <source>
        <dbReference type="Proteomes" id="UP001341281"/>
    </source>
</evidence>
<evidence type="ECO:0000313" key="1">
    <source>
        <dbReference type="EMBL" id="WVZ62784.1"/>
    </source>
</evidence>
<dbReference type="AlphaFoldDB" id="A0AAQ3T050"/>
<dbReference type="Proteomes" id="UP001341281">
    <property type="component" value="Chromosome 03"/>
</dbReference>
<name>A0AAQ3T050_PASNO</name>
<gene>
    <name evidence="1" type="ORF">U9M48_012486</name>
</gene>
<organism evidence="1 2">
    <name type="scientific">Paspalum notatum var. saurae</name>
    <dbReference type="NCBI Taxonomy" id="547442"/>
    <lineage>
        <taxon>Eukaryota</taxon>
        <taxon>Viridiplantae</taxon>
        <taxon>Streptophyta</taxon>
        <taxon>Embryophyta</taxon>
        <taxon>Tracheophyta</taxon>
        <taxon>Spermatophyta</taxon>
        <taxon>Magnoliopsida</taxon>
        <taxon>Liliopsida</taxon>
        <taxon>Poales</taxon>
        <taxon>Poaceae</taxon>
        <taxon>PACMAD clade</taxon>
        <taxon>Panicoideae</taxon>
        <taxon>Andropogonodae</taxon>
        <taxon>Paspaleae</taxon>
        <taxon>Paspalinae</taxon>
        <taxon>Paspalum</taxon>
    </lineage>
</organism>